<gene>
    <name evidence="1" type="ORF">SAMN03080606_01941</name>
</gene>
<dbReference type="STRING" id="1120976.SAMN03080606_01941"/>
<dbReference type="EMBL" id="FMUS01000011">
    <property type="protein sequence ID" value="SCY60963.1"/>
    <property type="molecule type" value="Genomic_DNA"/>
</dbReference>
<keyword evidence="2" id="KW-1185">Reference proteome</keyword>
<protein>
    <submittedName>
        <fullName evidence="1">Uncharacterized protein</fullName>
    </submittedName>
</protein>
<accession>A0A1G5HB20</accession>
<organism evidence="1 2">
    <name type="scientific">Alkaliphilus peptidifermentans DSM 18978</name>
    <dbReference type="NCBI Taxonomy" id="1120976"/>
    <lineage>
        <taxon>Bacteria</taxon>
        <taxon>Bacillati</taxon>
        <taxon>Bacillota</taxon>
        <taxon>Clostridia</taxon>
        <taxon>Peptostreptococcales</taxon>
        <taxon>Natronincolaceae</taxon>
        <taxon>Alkaliphilus</taxon>
    </lineage>
</organism>
<sequence>MINYDGKKFKSKQNTDFFIASSITKWELRIYENRQRTCNDHSGGTSIIEEV</sequence>
<reference evidence="1 2" key="1">
    <citation type="submission" date="2016-10" db="EMBL/GenBank/DDBJ databases">
        <authorList>
            <person name="de Groot N.N."/>
        </authorList>
    </citation>
    <scope>NUCLEOTIDE SEQUENCE [LARGE SCALE GENOMIC DNA]</scope>
    <source>
        <strain evidence="1 2">DSM 18978</strain>
    </source>
</reference>
<dbReference type="RefSeq" id="WP_176758954.1">
    <property type="nucleotide sequence ID" value="NZ_FMUS01000011.1"/>
</dbReference>
<evidence type="ECO:0000313" key="1">
    <source>
        <dbReference type="EMBL" id="SCY60963.1"/>
    </source>
</evidence>
<dbReference type="Proteomes" id="UP000198636">
    <property type="component" value="Unassembled WGS sequence"/>
</dbReference>
<evidence type="ECO:0000313" key="2">
    <source>
        <dbReference type="Proteomes" id="UP000198636"/>
    </source>
</evidence>
<name>A0A1G5HB20_9FIRM</name>
<proteinExistence type="predicted"/>
<dbReference type="AlphaFoldDB" id="A0A1G5HB20"/>